<protein>
    <submittedName>
        <fullName evidence="5">ABC transporter</fullName>
    </submittedName>
</protein>
<name>A0A0B3VZT8_9FIRM</name>
<dbReference type="Gene3D" id="3.40.50.300">
    <property type="entry name" value="P-loop containing nucleotide triphosphate hydrolases"/>
    <property type="match status" value="1"/>
</dbReference>
<keyword evidence="1" id="KW-0813">Transport</keyword>
<dbReference type="PANTHER" id="PTHR42734:SF19">
    <property type="entry name" value="IRON COMPOUNDS ABC TRANSPORTER, ATP-BINDING PROTEIN"/>
    <property type="match status" value="1"/>
</dbReference>
<dbReference type="InterPro" id="IPR050153">
    <property type="entry name" value="Metal_Ion_Import_ABC"/>
</dbReference>
<dbReference type="OrthoDB" id="9799337at2"/>
<evidence type="ECO:0000259" key="4">
    <source>
        <dbReference type="PROSITE" id="PS50893"/>
    </source>
</evidence>
<dbReference type="STRING" id="1577792.QX51_03735"/>
<sequence>MILEVKNLTYSYRNHKVLNKVSFDVKDSQLLCILGPNGAGKSTMFKCILQLLKDYNGEILLDNKNLKNYKIQELSRKVAYIPQYHNPVFSYSVTEMVLMGTTSQISPMSKPSKEQIKIVEESLDKIGISYLKDRNFINLSGGERQLVLIARALAQRAKILVMDEPTSDLDYGNQIRVLNTVKQLTKEGYIIIQSTHNPDQAFLYADKVLALYNHKVLDFGTPKYIINSGLIKKLYNVDVELNSLYDDKIRICIPKSVII</sequence>
<feature type="domain" description="ABC transporter" evidence="4">
    <location>
        <begin position="3"/>
        <end position="238"/>
    </location>
</feature>
<organism evidence="5 6">
    <name type="scientific">Terrisporobacter othiniensis</name>
    <dbReference type="NCBI Taxonomy" id="1577792"/>
    <lineage>
        <taxon>Bacteria</taxon>
        <taxon>Bacillati</taxon>
        <taxon>Bacillota</taxon>
        <taxon>Clostridia</taxon>
        <taxon>Peptostreptococcales</taxon>
        <taxon>Peptostreptococcaceae</taxon>
        <taxon>Terrisporobacter</taxon>
    </lineage>
</organism>
<evidence type="ECO:0000256" key="1">
    <source>
        <dbReference type="ARBA" id="ARBA00022448"/>
    </source>
</evidence>
<dbReference type="PROSITE" id="PS50893">
    <property type="entry name" value="ABC_TRANSPORTER_2"/>
    <property type="match status" value="1"/>
</dbReference>
<accession>A0A0B3VZT8</accession>
<reference evidence="5 6" key="1">
    <citation type="submission" date="2014-12" db="EMBL/GenBank/DDBJ databases">
        <title>Draft genome sequence of Terrisporobacter sp. 08-306576, isolated from the blood culture of a bacteremia patient.</title>
        <authorList>
            <person name="Lund L.C."/>
            <person name="Sydenham T.V."/>
            <person name="Hogh S.V."/>
            <person name="Skov M.N."/>
            <person name="Kemp M."/>
            <person name="Justesen U.S."/>
        </authorList>
    </citation>
    <scope>NUCLEOTIDE SEQUENCE [LARGE SCALE GENOMIC DNA]</scope>
    <source>
        <strain evidence="5 6">08-306576</strain>
    </source>
</reference>
<dbReference type="InterPro" id="IPR003593">
    <property type="entry name" value="AAA+_ATPase"/>
</dbReference>
<dbReference type="Pfam" id="PF00005">
    <property type="entry name" value="ABC_tran"/>
    <property type="match status" value="1"/>
</dbReference>
<proteinExistence type="predicted"/>
<dbReference type="PANTHER" id="PTHR42734">
    <property type="entry name" value="METAL TRANSPORT SYSTEM ATP-BINDING PROTEIN TM_0124-RELATED"/>
    <property type="match status" value="1"/>
</dbReference>
<evidence type="ECO:0000313" key="5">
    <source>
        <dbReference type="EMBL" id="KHS58273.1"/>
    </source>
</evidence>
<dbReference type="PROSITE" id="PS00211">
    <property type="entry name" value="ABC_TRANSPORTER_1"/>
    <property type="match status" value="1"/>
</dbReference>
<dbReference type="SUPFAM" id="SSF52540">
    <property type="entry name" value="P-loop containing nucleoside triphosphate hydrolases"/>
    <property type="match status" value="1"/>
</dbReference>
<dbReference type="AlphaFoldDB" id="A0A0B3VZT8"/>
<evidence type="ECO:0000256" key="3">
    <source>
        <dbReference type="ARBA" id="ARBA00022840"/>
    </source>
</evidence>
<evidence type="ECO:0000256" key="2">
    <source>
        <dbReference type="ARBA" id="ARBA00022741"/>
    </source>
</evidence>
<dbReference type="InterPro" id="IPR027417">
    <property type="entry name" value="P-loop_NTPase"/>
</dbReference>
<dbReference type="Proteomes" id="UP000031189">
    <property type="component" value="Unassembled WGS sequence"/>
</dbReference>
<dbReference type="InterPro" id="IPR003439">
    <property type="entry name" value="ABC_transporter-like_ATP-bd"/>
</dbReference>
<dbReference type="EMBL" id="JWHR01000041">
    <property type="protein sequence ID" value="KHS58273.1"/>
    <property type="molecule type" value="Genomic_DNA"/>
</dbReference>
<comment type="caution">
    <text evidence="5">The sequence shown here is derived from an EMBL/GenBank/DDBJ whole genome shotgun (WGS) entry which is preliminary data.</text>
</comment>
<gene>
    <name evidence="5" type="ORF">QX51_03735</name>
</gene>
<keyword evidence="2" id="KW-0547">Nucleotide-binding</keyword>
<dbReference type="RefSeq" id="WP_039678576.1">
    <property type="nucleotide sequence ID" value="NZ_JWHR01000041.1"/>
</dbReference>
<dbReference type="CDD" id="cd03214">
    <property type="entry name" value="ABC_Iron-Siderophores_B12_Hemin"/>
    <property type="match status" value="1"/>
</dbReference>
<evidence type="ECO:0000313" key="6">
    <source>
        <dbReference type="Proteomes" id="UP000031189"/>
    </source>
</evidence>
<dbReference type="SMART" id="SM00382">
    <property type="entry name" value="AAA"/>
    <property type="match status" value="1"/>
</dbReference>
<dbReference type="FunFam" id="3.40.50.300:FF:000134">
    <property type="entry name" value="Iron-enterobactin ABC transporter ATP-binding protein"/>
    <property type="match status" value="1"/>
</dbReference>
<dbReference type="InterPro" id="IPR017871">
    <property type="entry name" value="ABC_transporter-like_CS"/>
</dbReference>
<dbReference type="GO" id="GO:0016887">
    <property type="term" value="F:ATP hydrolysis activity"/>
    <property type="evidence" value="ECO:0007669"/>
    <property type="project" value="InterPro"/>
</dbReference>
<keyword evidence="3" id="KW-0067">ATP-binding</keyword>
<dbReference type="GO" id="GO:0005524">
    <property type="term" value="F:ATP binding"/>
    <property type="evidence" value="ECO:0007669"/>
    <property type="project" value="UniProtKB-KW"/>
</dbReference>
<keyword evidence="6" id="KW-1185">Reference proteome</keyword>